<dbReference type="InterPro" id="IPR013022">
    <property type="entry name" value="Xyl_isomerase-like_TIM-brl"/>
</dbReference>
<evidence type="ECO:0000256" key="6">
    <source>
        <dbReference type="ARBA" id="ARBA00022833"/>
    </source>
</evidence>
<dbReference type="GO" id="GO:0006284">
    <property type="term" value="P:base-excision repair"/>
    <property type="evidence" value="ECO:0007669"/>
    <property type="project" value="TreeGrafter"/>
</dbReference>
<comment type="similarity">
    <text evidence="2">Belongs to the AP endonuclease 2 family.</text>
</comment>
<evidence type="ECO:0000256" key="1">
    <source>
        <dbReference type="ARBA" id="ARBA00001947"/>
    </source>
</evidence>
<evidence type="ECO:0000256" key="4">
    <source>
        <dbReference type="ARBA" id="ARBA00022763"/>
    </source>
</evidence>
<keyword evidence="10" id="KW-1185">Reference proteome</keyword>
<dbReference type="SUPFAM" id="SSF51658">
    <property type="entry name" value="Xylose isomerase-like"/>
    <property type="match status" value="1"/>
</dbReference>
<keyword evidence="6" id="KW-0862">Zinc</keyword>
<protein>
    <submittedName>
        <fullName evidence="9">Deoxyribonuclease-4</fullName>
    </submittedName>
</protein>
<dbReference type="GO" id="GO:0003906">
    <property type="term" value="F:DNA-(apurinic or apyrimidinic site) endonuclease activity"/>
    <property type="evidence" value="ECO:0007669"/>
    <property type="project" value="TreeGrafter"/>
</dbReference>
<dbReference type="GO" id="GO:0003677">
    <property type="term" value="F:DNA binding"/>
    <property type="evidence" value="ECO:0007669"/>
    <property type="project" value="InterPro"/>
</dbReference>
<evidence type="ECO:0000259" key="8">
    <source>
        <dbReference type="Pfam" id="PF01261"/>
    </source>
</evidence>
<dbReference type="AlphaFoldDB" id="A0A1H5V300"/>
<dbReference type="RefSeq" id="WP_103896059.1">
    <property type="nucleotide sequence ID" value="NZ_FNUK01000012.1"/>
</dbReference>
<dbReference type="Gene3D" id="3.20.20.150">
    <property type="entry name" value="Divalent-metal-dependent TIM barrel enzymes"/>
    <property type="match status" value="1"/>
</dbReference>
<dbReference type="PANTHER" id="PTHR21445">
    <property type="entry name" value="ENDONUCLEASE IV ENDODEOXYRIBONUCLEASE IV"/>
    <property type="match status" value="1"/>
</dbReference>
<dbReference type="InterPro" id="IPR018246">
    <property type="entry name" value="AP_endonuc_F2_Zn_BS"/>
</dbReference>
<dbReference type="OrthoDB" id="9805666at2"/>
<keyword evidence="4" id="KW-0227">DNA damage</keyword>
<name>A0A1H5V300_9CLOT</name>
<dbReference type="GO" id="GO:0008081">
    <property type="term" value="F:phosphoric diester hydrolase activity"/>
    <property type="evidence" value="ECO:0007669"/>
    <property type="project" value="TreeGrafter"/>
</dbReference>
<gene>
    <name evidence="9" type="ORF">SAMN05660865_01092</name>
</gene>
<keyword evidence="7" id="KW-0234">DNA repair</keyword>
<evidence type="ECO:0000256" key="7">
    <source>
        <dbReference type="ARBA" id="ARBA00023204"/>
    </source>
</evidence>
<dbReference type="InterPro" id="IPR001719">
    <property type="entry name" value="AP_endonuc_2"/>
</dbReference>
<feature type="domain" description="Xylose isomerase-like TIM barrel" evidence="8">
    <location>
        <begin position="31"/>
        <end position="272"/>
    </location>
</feature>
<dbReference type="EMBL" id="FNUK01000012">
    <property type="protein sequence ID" value="SEF81775.1"/>
    <property type="molecule type" value="Genomic_DNA"/>
</dbReference>
<proteinExistence type="inferred from homology"/>
<accession>A0A1H5V300</accession>
<dbReference type="GO" id="GO:0008270">
    <property type="term" value="F:zinc ion binding"/>
    <property type="evidence" value="ECO:0007669"/>
    <property type="project" value="InterPro"/>
</dbReference>
<evidence type="ECO:0000313" key="10">
    <source>
        <dbReference type="Proteomes" id="UP000242850"/>
    </source>
</evidence>
<evidence type="ECO:0000256" key="3">
    <source>
        <dbReference type="ARBA" id="ARBA00022723"/>
    </source>
</evidence>
<evidence type="ECO:0000313" key="9">
    <source>
        <dbReference type="EMBL" id="SEF81775.1"/>
    </source>
</evidence>
<keyword evidence="3" id="KW-0479">Metal-binding</keyword>
<sequence length="289" mass="33029">MTVKFGPSGISKAFYEEGYKSSVDYPMWLNRMGLELYEYSFGRGITLSEKTAEKIGDNAKKYQVQMSVHAPYFINFASDEDEKIKKSIEYLRKSSYFANIMGADRVVFHPGSCAKMDRKKAFENCKKGISRAIDELIKDGLYPKIKICPETMGKQNQLGTLDEIIEICGIDENLIPTIDFGHIHALGRGALNSIEDFKVIIDKLEDSLGKEKIKDLHCHFSRIEYTSAGEKKHWTIDDLDYGPEFSDLAKVLVEKNLSFRIICESREHMAEDALKLKNIYIEMLKKYNG</sequence>
<dbReference type="SMART" id="SM00518">
    <property type="entry name" value="AP2Ec"/>
    <property type="match status" value="1"/>
</dbReference>
<comment type="cofactor">
    <cofactor evidence="1">
        <name>Zn(2+)</name>
        <dbReference type="ChEBI" id="CHEBI:29105"/>
    </cofactor>
</comment>
<keyword evidence="5" id="KW-0378">Hydrolase</keyword>
<dbReference type="InterPro" id="IPR036237">
    <property type="entry name" value="Xyl_isomerase-like_sf"/>
</dbReference>
<evidence type="ECO:0000256" key="5">
    <source>
        <dbReference type="ARBA" id="ARBA00022801"/>
    </source>
</evidence>
<dbReference type="PROSITE" id="PS00729">
    <property type="entry name" value="AP_NUCLEASE_F2_1"/>
    <property type="match status" value="1"/>
</dbReference>
<reference evidence="10" key="1">
    <citation type="submission" date="2016-10" db="EMBL/GenBank/DDBJ databases">
        <authorList>
            <person name="Varghese N."/>
            <person name="Submissions S."/>
        </authorList>
    </citation>
    <scope>NUCLEOTIDE SEQUENCE [LARGE SCALE GENOMIC DNA]</scope>
    <source>
        <strain evidence="10">DSM 5463</strain>
    </source>
</reference>
<organism evidence="9 10">
    <name type="scientific">Caloramator fervidus</name>
    <dbReference type="NCBI Taxonomy" id="29344"/>
    <lineage>
        <taxon>Bacteria</taxon>
        <taxon>Bacillati</taxon>
        <taxon>Bacillota</taxon>
        <taxon>Clostridia</taxon>
        <taxon>Eubacteriales</taxon>
        <taxon>Clostridiaceae</taxon>
        <taxon>Caloramator</taxon>
    </lineage>
</organism>
<dbReference type="PANTHER" id="PTHR21445:SF0">
    <property type="entry name" value="APURINIC-APYRIMIDINIC ENDONUCLEASE"/>
    <property type="match status" value="1"/>
</dbReference>
<dbReference type="Proteomes" id="UP000242850">
    <property type="component" value="Unassembled WGS sequence"/>
</dbReference>
<evidence type="ECO:0000256" key="2">
    <source>
        <dbReference type="ARBA" id="ARBA00005340"/>
    </source>
</evidence>
<dbReference type="Pfam" id="PF01261">
    <property type="entry name" value="AP_endonuc_2"/>
    <property type="match status" value="1"/>
</dbReference>